<dbReference type="InterPro" id="IPR000866">
    <property type="entry name" value="AhpC/TSA"/>
</dbReference>
<evidence type="ECO:0000256" key="1">
    <source>
        <dbReference type="ARBA" id="ARBA00023284"/>
    </source>
</evidence>
<feature type="chain" id="PRO_5028061540" evidence="2">
    <location>
        <begin position="30"/>
        <end position="164"/>
    </location>
</feature>
<reference evidence="4" key="1">
    <citation type="journal article" date="2020" name="mSystems">
        <title>Genome- and Community-Level Interaction Insights into Carbon Utilization and Element Cycling Functions of Hydrothermarchaeota in Hydrothermal Sediment.</title>
        <authorList>
            <person name="Zhou Z."/>
            <person name="Liu Y."/>
            <person name="Xu W."/>
            <person name="Pan J."/>
            <person name="Luo Z.H."/>
            <person name="Li M."/>
        </authorList>
    </citation>
    <scope>NUCLEOTIDE SEQUENCE [LARGE SCALE GENOMIC DNA]</scope>
    <source>
        <strain evidence="4">SpSt-413</strain>
    </source>
</reference>
<keyword evidence="2" id="KW-0732">Signal</keyword>
<dbReference type="PROSITE" id="PS51352">
    <property type="entry name" value="THIOREDOXIN_2"/>
    <property type="match status" value="1"/>
</dbReference>
<evidence type="ECO:0000259" key="3">
    <source>
        <dbReference type="PROSITE" id="PS51352"/>
    </source>
</evidence>
<dbReference type="AlphaFoldDB" id="A0A7C4AHX1"/>
<sequence>MKHFRLSALFTAAALIAVLAAAAVSPALAQARPETALSSMDIVKLVGESRGKVVVVNFWASWCGPCRQEIPDLIAMRKRIPESKLAVIGVSLDQDPAMYSAFLGRAGFNYPVFMAKSDVTQAFGIRAIPRTVVYSPKGEVALAHDGFMSGEELEKVVIKLAGNS</sequence>
<protein>
    <submittedName>
        <fullName evidence="4">TlpA family protein disulfide reductase</fullName>
    </submittedName>
</protein>
<organism evidence="4">
    <name type="scientific">Fundidesulfovibrio putealis</name>
    <dbReference type="NCBI Taxonomy" id="270496"/>
    <lineage>
        <taxon>Bacteria</taxon>
        <taxon>Pseudomonadati</taxon>
        <taxon>Thermodesulfobacteriota</taxon>
        <taxon>Desulfovibrionia</taxon>
        <taxon>Desulfovibrionales</taxon>
        <taxon>Desulfovibrionaceae</taxon>
        <taxon>Fundidesulfovibrio</taxon>
    </lineage>
</organism>
<dbReference type="PROSITE" id="PS00194">
    <property type="entry name" value="THIOREDOXIN_1"/>
    <property type="match status" value="1"/>
</dbReference>
<evidence type="ECO:0000256" key="2">
    <source>
        <dbReference type="SAM" id="SignalP"/>
    </source>
</evidence>
<dbReference type="PANTHER" id="PTHR42852">
    <property type="entry name" value="THIOL:DISULFIDE INTERCHANGE PROTEIN DSBE"/>
    <property type="match status" value="1"/>
</dbReference>
<feature type="domain" description="Thioredoxin" evidence="3">
    <location>
        <begin position="26"/>
        <end position="162"/>
    </location>
</feature>
<dbReference type="GO" id="GO:0016491">
    <property type="term" value="F:oxidoreductase activity"/>
    <property type="evidence" value="ECO:0007669"/>
    <property type="project" value="InterPro"/>
</dbReference>
<dbReference type="CDD" id="cd02966">
    <property type="entry name" value="TlpA_like_family"/>
    <property type="match status" value="1"/>
</dbReference>
<dbReference type="Gene3D" id="3.40.30.10">
    <property type="entry name" value="Glutaredoxin"/>
    <property type="match status" value="1"/>
</dbReference>
<dbReference type="Pfam" id="PF00578">
    <property type="entry name" value="AhpC-TSA"/>
    <property type="match status" value="1"/>
</dbReference>
<comment type="caution">
    <text evidence="4">The sequence shown here is derived from an EMBL/GenBank/DDBJ whole genome shotgun (WGS) entry which is preliminary data.</text>
</comment>
<dbReference type="EMBL" id="DSRP01000646">
    <property type="protein sequence ID" value="HGG93127.1"/>
    <property type="molecule type" value="Genomic_DNA"/>
</dbReference>
<dbReference type="InterPro" id="IPR013766">
    <property type="entry name" value="Thioredoxin_domain"/>
</dbReference>
<dbReference type="InterPro" id="IPR017937">
    <property type="entry name" value="Thioredoxin_CS"/>
</dbReference>
<name>A0A7C4AHX1_9BACT</name>
<dbReference type="InterPro" id="IPR036249">
    <property type="entry name" value="Thioredoxin-like_sf"/>
</dbReference>
<proteinExistence type="predicted"/>
<dbReference type="PANTHER" id="PTHR42852:SF18">
    <property type="entry name" value="CHROMOSOME UNDETERMINED SCAFFOLD_47, WHOLE GENOME SHOTGUN SEQUENCE"/>
    <property type="match status" value="1"/>
</dbReference>
<dbReference type="GO" id="GO:0016209">
    <property type="term" value="F:antioxidant activity"/>
    <property type="evidence" value="ECO:0007669"/>
    <property type="project" value="InterPro"/>
</dbReference>
<keyword evidence="1" id="KW-0676">Redox-active center</keyword>
<feature type="signal peptide" evidence="2">
    <location>
        <begin position="1"/>
        <end position="29"/>
    </location>
</feature>
<accession>A0A7C4AHX1</accession>
<evidence type="ECO:0000313" key="4">
    <source>
        <dbReference type="EMBL" id="HGG93127.1"/>
    </source>
</evidence>
<dbReference type="SUPFAM" id="SSF52833">
    <property type="entry name" value="Thioredoxin-like"/>
    <property type="match status" value="1"/>
</dbReference>
<gene>
    <name evidence="4" type="ORF">ENR59_09290</name>
</gene>
<dbReference type="InterPro" id="IPR050553">
    <property type="entry name" value="Thioredoxin_ResA/DsbE_sf"/>
</dbReference>